<organism evidence="2 3">
    <name type="scientific">Prunus yedoensis var. nudiflora</name>
    <dbReference type="NCBI Taxonomy" id="2094558"/>
    <lineage>
        <taxon>Eukaryota</taxon>
        <taxon>Viridiplantae</taxon>
        <taxon>Streptophyta</taxon>
        <taxon>Embryophyta</taxon>
        <taxon>Tracheophyta</taxon>
        <taxon>Spermatophyta</taxon>
        <taxon>Magnoliopsida</taxon>
        <taxon>eudicotyledons</taxon>
        <taxon>Gunneridae</taxon>
        <taxon>Pentapetalae</taxon>
        <taxon>rosids</taxon>
        <taxon>fabids</taxon>
        <taxon>Rosales</taxon>
        <taxon>Rosaceae</taxon>
        <taxon>Amygdaloideae</taxon>
        <taxon>Amygdaleae</taxon>
        <taxon>Prunus</taxon>
    </lineage>
</organism>
<keyword evidence="1" id="KW-0732">Signal</keyword>
<evidence type="ECO:0000313" key="2">
    <source>
        <dbReference type="EMBL" id="PQM33259.1"/>
    </source>
</evidence>
<proteinExistence type="predicted"/>
<dbReference type="AlphaFoldDB" id="A0A314UEB3"/>
<dbReference type="OrthoDB" id="905355at2759"/>
<protein>
    <submittedName>
        <fullName evidence="2">Uncharacterized protein</fullName>
    </submittedName>
</protein>
<reference evidence="2 3" key="1">
    <citation type="submission" date="2018-02" db="EMBL/GenBank/DDBJ databases">
        <title>Draft genome of wild Prunus yedoensis var. nudiflora.</title>
        <authorList>
            <person name="Baek S."/>
            <person name="Kim J.-H."/>
            <person name="Choi K."/>
            <person name="Kim G.-B."/>
            <person name="Cho A."/>
            <person name="Jang H."/>
            <person name="Shin C.-H."/>
            <person name="Yu H.-J."/>
            <person name="Mun J.-H."/>
        </authorList>
    </citation>
    <scope>NUCLEOTIDE SEQUENCE [LARGE SCALE GENOMIC DNA]</scope>
    <source>
        <strain evidence="3">cv. Jeju island</strain>
        <tissue evidence="2">Leaf</tissue>
    </source>
</reference>
<sequence length="76" mass="7952">MAPFKTILFVCVLIAAMSSVSRAQVDDVGLAGVIRIQGTVYCTVNGNVGAAGPLLTLKFPSSTNYLSCINCMVLIN</sequence>
<gene>
    <name evidence="2" type="ORF">Pyn_24951</name>
</gene>
<comment type="caution">
    <text evidence="2">The sequence shown here is derived from an EMBL/GenBank/DDBJ whole genome shotgun (WGS) entry which is preliminary data.</text>
</comment>
<keyword evidence="3" id="KW-1185">Reference proteome</keyword>
<feature type="chain" id="PRO_5016434278" evidence="1">
    <location>
        <begin position="24"/>
        <end position="76"/>
    </location>
</feature>
<evidence type="ECO:0000313" key="3">
    <source>
        <dbReference type="Proteomes" id="UP000250321"/>
    </source>
</evidence>
<dbReference type="Proteomes" id="UP000250321">
    <property type="component" value="Unassembled WGS sequence"/>
</dbReference>
<evidence type="ECO:0000256" key="1">
    <source>
        <dbReference type="SAM" id="SignalP"/>
    </source>
</evidence>
<accession>A0A314UEB3</accession>
<feature type="signal peptide" evidence="1">
    <location>
        <begin position="1"/>
        <end position="23"/>
    </location>
</feature>
<dbReference type="EMBL" id="PJQY01003948">
    <property type="protein sequence ID" value="PQM33259.1"/>
    <property type="molecule type" value="Genomic_DNA"/>
</dbReference>
<name>A0A314UEB3_PRUYE</name>